<feature type="compositionally biased region" description="Basic and acidic residues" evidence="1">
    <location>
        <begin position="171"/>
        <end position="183"/>
    </location>
</feature>
<evidence type="ECO:0000313" key="2">
    <source>
        <dbReference type="EMBL" id="KAK5967919.1"/>
    </source>
</evidence>
<feature type="compositionally biased region" description="Basic and acidic residues" evidence="1">
    <location>
        <begin position="26"/>
        <end position="39"/>
    </location>
</feature>
<protein>
    <submittedName>
        <fullName evidence="2">Uncharacterized protein</fullName>
    </submittedName>
</protein>
<sequence length="218" mass="24365">MTLLTAISLCHKKKSHQWGKFAPYMDSKETDKRSRKMSEEVTAPRVLWNKSSESGSRSSTKPRLQKTPESGLVKMRKQKSKESKRSSQDKSGDKSGESASSDTVAVPAKKTPDDVDLNDFVVRAAAMHTVVDPTLVKKKGNIDDEVSNPANVKARLKQVEDEMNAMNSMAAEEKSKDDERDIKQQQQGIKWGDAKCVVYEIRDQVTLEDDLDDAADVY</sequence>
<comment type="caution">
    <text evidence="2">The sequence shown here is derived from an EMBL/GenBank/DDBJ whole genome shotgun (WGS) entry which is preliminary data.</text>
</comment>
<dbReference type="AlphaFoldDB" id="A0AAN8IBD4"/>
<evidence type="ECO:0000256" key="1">
    <source>
        <dbReference type="SAM" id="MobiDB-lite"/>
    </source>
</evidence>
<keyword evidence="3" id="KW-1185">Reference proteome</keyword>
<dbReference type="Proteomes" id="UP001331761">
    <property type="component" value="Unassembled WGS sequence"/>
</dbReference>
<feature type="region of interest" description="Disordered" evidence="1">
    <location>
        <begin position="168"/>
        <end position="187"/>
    </location>
</feature>
<accession>A0AAN8IBD4</accession>
<dbReference type="EMBL" id="WIXE01021930">
    <property type="protein sequence ID" value="KAK5967919.1"/>
    <property type="molecule type" value="Genomic_DNA"/>
</dbReference>
<gene>
    <name evidence="2" type="ORF">GCK32_015686</name>
</gene>
<reference evidence="2 3" key="1">
    <citation type="submission" date="2019-10" db="EMBL/GenBank/DDBJ databases">
        <title>Assembly and Annotation for the nematode Trichostrongylus colubriformis.</title>
        <authorList>
            <person name="Martin J."/>
        </authorList>
    </citation>
    <scope>NUCLEOTIDE SEQUENCE [LARGE SCALE GENOMIC DNA]</scope>
    <source>
        <strain evidence="2">G859</strain>
        <tissue evidence="2">Whole worm</tissue>
    </source>
</reference>
<feature type="region of interest" description="Disordered" evidence="1">
    <location>
        <begin position="18"/>
        <end position="115"/>
    </location>
</feature>
<evidence type="ECO:0000313" key="3">
    <source>
        <dbReference type="Proteomes" id="UP001331761"/>
    </source>
</evidence>
<organism evidence="2 3">
    <name type="scientific">Trichostrongylus colubriformis</name>
    <name type="common">Black scour worm</name>
    <dbReference type="NCBI Taxonomy" id="6319"/>
    <lineage>
        <taxon>Eukaryota</taxon>
        <taxon>Metazoa</taxon>
        <taxon>Ecdysozoa</taxon>
        <taxon>Nematoda</taxon>
        <taxon>Chromadorea</taxon>
        <taxon>Rhabditida</taxon>
        <taxon>Rhabditina</taxon>
        <taxon>Rhabditomorpha</taxon>
        <taxon>Strongyloidea</taxon>
        <taxon>Trichostrongylidae</taxon>
        <taxon>Trichostrongylus</taxon>
    </lineage>
</organism>
<proteinExistence type="predicted"/>
<name>A0AAN8IBD4_TRICO</name>
<feature type="compositionally biased region" description="Basic and acidic residues" evidence="1">
    <location>
        <begin position="80"/>
        <end position="96"/>
    </location>
</feature>